<gene>
    <name evidence="4" type="ORF">KALB_1918</name>
</gene>
<evidence type="ECO:0000313" key="5">
    <source>
        <dbReference type="Proteomes" id="UP000019225"/>
    </source>
</evidence>
<dbReference type="PROSITE" id="PS00061">
    <property type="entry name" value="ADH_SHORT"/>
    <property type="match status" value="1"/>
</dbReference>
<dbReference type="Pfam" id="PF00106">
    <property type="entry name" value="adh_short"/>
    <property type="match status" value="1"/>
</dbReference>
<name>W5W294_9PSEU</name>
<dbReference type="InterPro" id="IPR036291">
    <property type="entry name" value="NAD(P)-bd_dom_sf"/>
</dbReference>
<dbReference type="PRINTS" id="PR00081">
    <property type="entry name" value="GDHRDH"/>
</dbReference>
<evidence type="ECO:0000256" key="2">
    <source>
        <dbReference type="ARBA" id="ARBA00023002"/>
    </source>
</evidence>
<proteinExistence type="inferred from homology"/>
<dbReference type="KEGG" id="kal:KALB_1918"/>
<dbReference type="Proteomes" id="UP000019225">
    <property type="component" value="Chromosome"/>
</dbReference>
<dbReference type="RefSeq" id="WP_025355473.1">
    <property type="nucleotide sequence ID" value="NZ_CP007155.1"/>
</dbReference>
<dbReference type="GO" id="GO:0016020">
    <property type="term" value="C:membrane"/>
    <property type="evidence" value="ECO:0007669"/>
    <property type="project" value="TreeGrafter"/>
</dbReference>
<dbReference type="HOGENOM" id="CLU_010194_2_6_11"/>
<dbReference type="eggNOG" id="COG0300">
    <property type="taxonomic scope" value="Bacteria"/>
</dbReference>
<protein>
    <submittedName>
        <fullName evidence="4">Short-chain dehydrogenase</fullName>
    </submittedName>
</protein>
<evidence type="ECO:0000313" key="4">
    <source>
        <dbReference type="EMBL" id="AHH95288.1"/>
    </source>
</evidence>
<evidence type="ECO:0000256" key="3">
    <source>
        <dbReference type="RuleBase" id="RU000363"/>
    </source>
</evidence>
<dbReference type="EMBL" id="CP007155">
    <property type="protein sequence ID" value="AHH95288.1"/>
    <property type="molecule type" value="Genomic_DNA"/>
</dbReference>
<sequence>MDLTGSTALVTGANRGLGRHFAAQLLGRGATVYAAARNPASIDLPGAIPVALDVTNPESVAAAAKSVSGLSLLVNNAGSSTGSSLLHGSLDDIRLEMETHYFGTLAVTRAFAPQLAEQGGGAVLNVLSVLSWFTSPATAAYSAAKSAAWSLTNALRLELAEQGTRVSALHVGYMDTDMARHVDGAKTDPAAVAKLALDGVAAGELEILADEVSRTVRAGLAGGAKALYPQFA</sequence>
<dbReference type="PATRIC" id="fig|1449976.3.peg.1913"/>
<dbReference type="InterPro" id="IPR002347">
    <property type="entry name" value="SDR_fam"/>
</dbReference>
<dbReference type="OrthoDB" id="3212478at2"/>
<dbReference type="SUPFAM" id="SSF51735">
    <property type="entry name" value="NAD(P)-binding Rossmann-fold domains"/>
    <property type="match status" value="1"/>
</dbReference>
<dbReference type="PANTHER" id="PTHR44196:SF1">
    <property type="entry name" value="DEHYDROGENASE_REDUCTASE SDR FAMILY MEMBER 7B"/>
    <property type="match status" value="1"/>
</dbReference>
<accession>W5W294</accession>
<organism evidence="4 5">
    <name type="scientific">Kutzneria albida DSM 43870</name>
    <dbReference type="NCBI Taxonomy" id="1449976"/>
    <lineage>
        <taxon>Bacteria</taxon>
        <taxon>Bacillati</taxon>
        <taxon>Actinomycetota</taxon>
        <taxon>Actinomycetes</taxon>
        <taxon>Pseudonocardiales</taxon>
        <taxon>Pseudonocardiaceae</taxon>
        <taxon>Kutzneria</taxon>
    </lineage>
</organism>
<dbReference type="Gene3D" id="3.40.50.720">
    <property type="entry name" value="NAD(P)-binding Rossmann-like Domain"/>
    <property type="match status" value="1"/>
</dbReference>
<dbReference type="InterPro" id="IPR020904">
    <property type="entry name" value="Sc_DH/Rdtase_CS"/>
</dbReference>
<keyword evidence="5" id="KW-1185">Reference proteome</keyword>
<dbReference type="AlphaFoldDB" id="W5W294"/>
<evidence type="ECO:0000256" key="1">
    <source>
        <dbReference type="ARBA" id="ARBA00006484"/>
    </source>
</evidence>
<dbReference type="STRING" id="1449976.KALB_1918"/>
<keyword evidence="2" id="KW-0560">Oxidoreductase</keyword>
<dbReference type="PANTHER" id="PTHR44196">
    <property type="entry name" value="DEHYDROGENASE/REDUCTASE SDR FAMILY MEMBER 7B"/>
    <property type="match status" value="1"/>
</dbReference>
<reference evidence="4 5" key="1">
    <citation type="journal article" date="2014" name="BMC Genomics">
        <title>Complete genome sequence of producer of the glycopeptide antibiotic Aculeximycin Kutzneria albida DSM 43870T, a representative of minor genus of Pseudonocardiaceae.</title>
        <authorList>
            <person name="Rebets Y."/>
            <person name="Tokovenko B."/>
            <person name="Lushchyk I."/>
            <person name="Ruckert C."/>
            <person name="Zaburannyi N."/>
            <person name="Bechthold A."/>
            <person name="Kalinowski J."/>
            <person name="Luzhetskyy A."/>
        </authorList>
    </citation>
    <scope>NUCLEOTIDE SEQUENCE [LARGE SCALE GENOMIC DNA]</scope>
    <source>
        <strain evidence="4">DSM 43870</strain>
    </source>
</reference>
<dbReference type="NCBIfam" id="NF006119">
    <property type="entry name" value="PRK08264.1-5"/>
    <property type="match status" value="1"/>
</dbReference>
<dbReference type="PRINTS" id="PR00080">
    <property type="entry name" value="SDRFAMILY"/>
</dbReference>
<dbReference type="GO" id="GO:0016491">
    <property type="term" value="F:oxidoreductase activity"/>
    <property type="evidence" value="ECO:0007669"/>
    <property type="project" value="UniProtKB-KW"/>
</dbReference>
<comment type="similarity">
    <text evidence="1 3">Belongs to the short-chain dehydrogenases/reductases (SDR) family.</text>
</comment>